<dbReference type="GO" id="GO:0043235">
    <property type="term" value="C:receptor complex"/>
    <property type="evidence" value="ECO:0007669"/>
    <property type="project" value="TreeGrafter"/>
</dbReference>
<protein>
    <recommendedName>
        <fullName evidence="1">Protein kinase domain-containing protein</fullName>
    </recommendedName>
</protein>
<dbReference type="FunFam" id="1.10.510.10:FF:000053">
    <property type="entry name" value="Epithelial discoidin domain-containing receptor 1"/>
    <property type="match status" value="1"/>
</dbReference>
<dbReference type="GO" id="GO:0010976">
    <property type="term" value="P:positive regulation of neuron projection development"/>
    <property type="evidence" value="ECO:0007669"/>
    <property type="project" value="TreeGrafter"/>
</dbReference>
<dbReference type="GO" id="GO:0051897">
    <property type="term" value="P:positive regulation of phosphatidylinositol 3-kinase/protein kinase B signal transduction"/>
    <property type="evidence" value="ECO:0007669"/>
    <property type="project" value="TreeGrafter"/>
</dbReference>
<evidence type="ECO:0000313" key="2">
    <source>
        <dbReference type="EMBL" id="KAK8776752.1"/>
    </source>
</evidence>
<dbReference type="SUPFAM" id="SSF56112">
    <property type="entry name" value="Protein kinase-like (PK-like)"/>
    <property type="match status" value="1"/>
</dbReference>
<dbReference type="InterPro" id="IPR020635">
    <property type="entry name" value="Tyr_kinase_cat_dom"/>
</dbReference>
<dbReference type="PROSITE" id="PS00109">
    <property type="entry name" value="PROTEIN_KINASE_TYR"/>
    <property type="match status" value="1"/>
</dbReference>
<sequence>MKYLESLNFVHRDLATRNCLVGSSFTIKIADFGMSRQLYACDYYRIEGRAMLPIRWMAWESVLMGTFTTKSDVWAFAVTLWEILTFARQQPFASLSDEQVIENVSHFYHNDGLQTHLPQPPNCPREIYDLMRECWQRNDSERPNFREIHLFLQRKNLGYTPES</sequence>
<dbReference type="EMBL" id="JARKHS020012576">
    <property type="protein sequence ID" value="KAK8776752.1"/>
    <property type="molecule type" value="Genomic_DNA"/>
</dbReference>
<dbReference type="GO" id="GO:0005886">
    <property type="term" value="C:plasma membrane"/>
    <property type="evidence" value="ECO:0007669"/>
    <property type="project" value="TreeGrafter"/>
</dbReference>
<dbReference type="GO" id="GO:0038062">
    <property type="term" value="F:protein tyrosine kinase collagen receptor activity"/>
    <property type="evidence" value="ECO:0007669"/>
    <property type="project" value="TreeGrafter"/>
</dbReference>
<dbReference type="InterPro" id="IPR050122">
    <property type="entry name" value="RTK"/>
</dbReference>
<feature type="domain" description="Protein kinase" evidence="1">
    <location>
        <begin position="1"/>
        <end position="152"/>
    </location>
</feature>
<evidence type="ECO:0000313" key="3">
    <source>
        <dbReference type="Proteomes" id="UP001321473"/>
    </source>
</evidence>
<dbReference type="Proteomes" id="UP001321473">
    <property type="component" value="Unassembled WGS sequence"/>
</dbReference>
<dbReference type="Pfam" id="PF07714">
    <property type="entry name" value="PK_Tyr_Ser-Thr"/>
    <property type="match status" value="1"/>
</dbReference>
<proteinExistence type="predicted"/>
<dbReference type="GO" id="GO:0005524">
    <property type="term" value="F:ATP binding"/>
    <property type="evidence" value="ECO:0007669"/>
    <property type="project" value="InterPro"/>
</dbReference>
<dbReference type="InterPro" id="IPR011009">
    <property type="entry name" value="Kinase-like_dom_sf"/>
</dbReference>
<keyword evidence="3" id="KW-1185">Reference proteome</keyword>
<dbReference type="Gene3D" id="1.10.510.10">
    <property type="entry name" value="Transferase(Phosphotransferase) domain 1"/>
    <property type="match status" value="1"/>
</dbReference>
<dbReference type="AlphaFoldDB" id="A0AAQ4EPQ8"/>
<dbReference type="PROSITE" id="PS50011">
    <property type="entry name" value="PROTEIN_KINASE_DOM"/>
    <property type="match status" value="1"/>
</dbReference>
<dbReference type="PANTHER" id="PTHR24416">
    <property type="entry name" value="TYROSINE-PROTEIN KINASE RECEPTOR"/>
    <property type="match status" value="1"/>
</dbReference>
<dbReference type="GO" id="GO:0005518">
    <property type="term" value="F:collagen binding"/>
    <property type="evidence" value="ECO:0007669"/>
    <property type="project" value="TreeGrafter"/>
</dbReference>
<dbReference type="SMART" id="SM00219">
    <property type="entry name" value="TyrKc"/>
    <property type="match status" value="1"/>
</dbReference>
<gene>
    <name evidence="2" type="ORF">V5799_029901</name>
</gene>
<accession>A0AAQ4EPQ8</accession>
<dbReference type="PANTHER" id="PTHR24416:SF580">
    <property type="entry name" value="DISCOIDIN DOMAIN RECEPTOR, ISOFORM F"/>
    <property type="match status" value="1"/>
</dbReference>
<dbReference type="InterPro" id="IPR001245">
    <property type="entry name" value="Ser-Thr/Tyr_kinase_cat_dom"/>
</dbReference>
<dbReference type="PRINTS" id="PR00109">
    <property type="entry name" value="TYRKINASE"/>
</dbReference>
<name>A0AAQ4EPQ8_AMBAM</name>
<evidence type="ECO:0000259" key="1">
    <source>
        <dbReference type="PROSITE" id="PS50011"/>
    </source>
</evidence>
<reference evidence="2 3" key="1">
    <citation type="journal article" date="2023" name="Arcadia Sci">
        <title>De novo assembly of a long-read Amblyomma americanum tick genome.</title>
        <authorList>
            <person name="Chou S."/>
            <person name="Poskanzer K.E."/>
            <person name="Rollins M."/>
            <person name="Thuy-Boun P.S."/>
        </authorList>
    </citation>
    <scope>NUCLEOTIDE SEQUENCE [LARGE SCALE GENOMIC DNA]</scope>
    <source>
        <strain evidence="2">F_SG_1</strain>
        <tissue evidence="2">Salivary glands</tissue>
    </source>
</reference>
<organism evidence="2 3">
    <name type="scientific">Amblyomma americanum</name>
    <name type="common">Lone star tick</name>
    <dbReference type="NCBI Taxonomy" id="6943"/>
    <lineage>
        <taxon>Eukaryota</taxon>
        <taxon>Metazoa</taxon>
        <taxon>Ecdysozoa</taxon>
        <taxon>Arthropoda</taxon>
        <taxon>Chelicerata</taxon>
        <taxon>Arachnida</taxon>
        <taxon>Acari</taxon>
        <taxon>Parasitiformes</taxon>
        <taxon>Ixodida</taxon>
        <taxon>Ixodoidea</taxon>
        <taxon>Ixodidae</taxon>
        <taxon>Amblyomminae</taxon>
        <taxon>Amblyomma</taxon>
    </lineage>
</organism>
<comment type="caution">
    <text evidence="2">The sequence shown here is derived from an EMBL/GenBank/DDBJ whole genome shotgun (WGS) entry which is preliminary data.</text>
</comment>
<dbReference type="InterPro" id="IPR008266">
    <property type="entry name" value="Tyr_kinase_AS"/>
</dbReference>
<dbReference type="InterPro" id="IPR000719">
    <property type="entry name" value="Prot_kinase_dom"/>
</dbReference>